<evidence type="ECO:0000313" key="2">
    <source>
        <dbReference type="Proteomes" id="UP001596169"/>
    </source>
</evidence>
<dbReference type="Pfam" id="PF14568">
    <property type="entry name" value="SUKH_6"/>
    <property type="match status" value="1"/>
</dbReference>
<accession>A0ABW1PTG1</accession>
<name>A0ABW1PTG1_9ENTR</name>
<dbReference type="SUPFAM" id="SSF160631">
    <property type="entry name" value="SMI1/KNR4-like"/>
    <property type="match status" value="1"/>
</dbReference>
<organism evidence="1 2">
    <name type="scientific">Citrobacter bitternis</name>
    <dbReference type="NCBI Taxonomy" id="1585982"/>
    <lineage>
        <taxon>Bacteria</taxon>
        <taxon>Pseudomonadati</taxon>
        <taxon>Pseudomonadota</taxon>
        <taxon>Gammaproteobacteria</taxon>
        <taxon>Enterobacterales</taxon>
        <taxon>Enterobacteriaceae</taxon>
        <taxon>Citrobacter</taxon>
    </lineage>
</organism>
<evidence type="ECO:0000313" key="1">
    <source>
        <dbReference type="EMBL" id="MFC6119465.1"/>
    </source>
</evidence>
<dbReference type="RefSeq" id="WP_108701522.1">
    <property type="nucleotide sequence ID" value="NZ_JBHSRG010000001.1"/>
</dbReference>
<dbReference type="EMBL" id="JBHSRG010000001">
    <property type="protein sequence ID" value="MFC6119465.1"/>
    <property type="molecule type" value="Genomic_DNA"/>
</dbReference>
<protein>
    <submittedName>
        <fullName evidence="1">SMI1/KNR4 family protein</fullName>
    </submittedName>
</protein>
<gene>
    <name evidence="1" type="ORF">ACFPZP_00060</name>
</gene>
<keyword evidence="2" id="KW-1185">Reference proteome</keyword>
<dbReference type="InterPro" id="IPR037883">
    <property type="entry name" value="Knr4/Smi1-like_sf"/>
</dbReference>
<reference evidence="2" key="1">
    <citation type="journal article" date="2019" name="Int. J. Syst. Evol. Microbiol.">
        <title>The Global Catalogue of Microorganisms (GCM) 10K type strain sequencing project: providing services to taxonomists for standard genome sequencing and annotation.</title>
        <authorList>
            <consortium name="The Broad Institute Genomics Platform"/>
            <consortium name="The Broad Institute Genome Sequencing Center for Infectious Disease"/>
            <person name="Wu L."/>
            <person name="Ma J."/>
        </authorList>
    </citation>
    <scope>NUCLEOTIDE SEQUENCE [LARGE SCALE GENOMIC DNA]</scope>
    <source>
        <strain evidence="2">JCM30009</strain>
    </source>
</reference>
<proteinExistence type="predicted"/>
<comment type="caution">
    <text evidence="1">The sequence shown here is derived from an EMBL/GenBank/DDBJ whole genome shotgun (WGS) entry which is preliminary data.</text>
</comment>
<dbReference type="Proteomes" id="UP001596169">
    <property type="component" value="Unassembled WGS sequence"/>
</dbReference>
<sequence>MPINNLISILTPPVSPSESGKVMKWPLIEDNLSFPSDYVDFINTYGSGRIAEFIVIFNPFSQNEDVNFFEQYKFILEDLNYLIESDSDYYKYQLYPKDNGLIPVGVTDNGDYIFWVVNSKGNSDLWGTAIIPSRSPEVEYSDNGLTTFLESLLANRVKYKSFPDSFPPDVVKFETI</sequence>
<dbReference type="Gene3D" id="3.40.1580.10">
    <property type="entry name" value="SMI1/KNR4-like"/>
    <property type="match status" value="1"/>
</dbReference>